<dbReference type="InterPro" id="IPR013783">
    <property type="entry name" value="Ig-like_fold"/>
</dbReference>
<dbReference type="GO" id="GO:0098609">
    <property type="term" value="P:cell-cell adhesion"/>
    <property type="evidence" value="ECO:0007669"/>
    <property type="project" value="TreeGrafter"/>
</dbReference>
<evidence type="ECO:0000256" key="5">
    <source>
        <dbReference type="ARBA" id="ARBA00023319"/>
    </source>
</evidence>
<dbReference type="InterPro" id="IPR036179">
    <property type="entry name" value="Ig-like_dom_sf"/>
</dbReference>
<keyword evidence="2" id="KW-0472">Membrane</keyword>
<dbReference type="InterPro" id="IPR003599">
    <property type="entry name" value="Ig_sub"/>
</dbReference>
<dbReference type="OrthoDB" id="6106100at2759"/>
<name>A0A132A605_SARSC</name>
<dbReference type="PANTHER" id="PTHR11640">
    <property type="entry name" value="NEPHRIN"/>
    <property type="match status" value="1"/>
</dbReference>
<comment type="caution">
    <text evidence="7">The sequence shown here is derived from an EMBL/GenBank/DDBJ whole genome shotgun (WGS) entry which is preliminary data.</text>
</comment>
<dbReference type="Pfam" id="PF07679">
    <property type="entry name" value="I-set"/>
    <property type="match status" value="1"/>
</dbReference>
<sequence length="481" mass="54337">MKPQNGLIVNESTPMIRIYCTYYANPTTLLENETVWFKDGRLLDVSDRSHYSVTTVNHPILTIMNVKRNDSGNYYCSIANALGSGVPNSTVHLNVLYPPEVSLSVYPDPKSDYLLKEGDDLRMICDILDGNPRQASRMRWLKNNGETFSELDSDSSAQKELSWLSIPRSLTGNYTCQAISDAGASDLSNEIEIIVHYPPGKSIIRLLDEPYPIKGKNLSLECIVNDRGLPNDRTEFHWENSDGMIFESRQSTLIIPNVRLVNRGNISCSAFNEIGFGARGLFELIPYAPPRFINPLPSMIGVDENLRSGRDQNESLMNSLGHNNQKLSSENYGYVTLNQNQQLTMHQRSSMIANDTSRASATSDTAIESISFYCRVECYPLCSIDWYRNDQLIQNGSHGFDEFRIVEEQLPEEFVLNRFAGVESTLFWNIRQSGRTKLDRNRDSGQKFSCVSSGNLVGPSIRSDSRFQVEYTKFSKEFGIL</sequence>
<proteinExistence type="predicted"/>
<dbReference type="InterPro" id="IPR003598">
    <property type="entry name" value="Ig_sub2"/>
</dbReference>
<dbReference type="GO" id="GO:0005886">
    <property type="term" value="C:plasma membrane"/>
    <property type="evidence" value="ECO:0007669"/>
    <property type="project" value="TreeGrafter"/>
</dbReference>
<protein>
    <submittedName>
        <fullName evidence="7">Neuromusculin-like protein</fullName>
    </submittedName>
</protein>
<evidence type="ECO:0000313" key="8">
    <source>
        <dbReference type="Proteomes" id="UP000616769"/>
    </source>
</evidence>
<dbReference type="PANTHER" id="PTHR11640:SF164">
    <property type="entry name" value="MAM DOMAIN-CONTAINING GLYCOSYLPHOSPHATIDYLINOSITOL ANCHOR PROTEIN 1"/>
    <property type="match status" value="1"/>
</dbReference>
<evidence type="ECO:0000256" key="4">
    <source>
        <dbReference type="ARBA" id="ARBA00023180"/>
    </source>
</evidence>
<keyword evidence="4" id="KW-0325">Glycoprotein</keyword>
<dbReference type="SMART" id="SM00408">
    <property type="entry name" value="IGc2"/>
    <property type="match status" value="3"/>
</dbReference>
<dbReference type="EMBL" id="JXLN01010845">
    <property type="protein sequence ID" value="KPM06392.1"/>
    <property type="molecule type" value="Genomic_DNA"/>
</dbReference>
<dbReference type="Proteomes" id="UP000616769">
    <property type="component" value="Unassembled WGS sequence"/>
</dbReference>
<dbReference type="Pfam" id="PF13927">
    <property type="entry name" value="Ig_3"/>
    <property type="match status" value="1"/>
</dbReference>
<dbReference type="PROSITE" id="PS50835">
    <property type="entry name" value="IG_LIKE"/>
    <property type="match status" value="3"/>
</dbReference>
<dbReference type="AlphaFoldDB" id="A0A132A605"/>
<keyword evidence="3" id="KW-1015">Disulfide bond</keyword>
<accession>A0A132A605</accession>
<evidence type="ECO:0000259" key="6">
    <source>
        <dbReference type="PROSITE" id="PS50835"/>
    </source>
</evidence>
<feature type="domain" description="Ig-like" evidence="6">
    <location>
        <begin position="99"/>
        <end position="192"/>
    </location>
</feature>
<dbReference type="CDD" id="cd00096">
    <property type="entry name" value="Ig"/>
    <property type="match status" value="1"/>
</dbReference>
<feature type="domain" description="Ig-like" evidence="6">
    <location>
        <begin position="1"/>
        <end position="94"/>
    </location>
</feature>
<dbReference type="InterPro" id="IPR051275">
    <property type="entry name" value="Cell_adhesion_signaling"/>
</dbReference>
<dbReference type="VEuPathDB" id="VectorBase:SSCA003277"/>
<dbReference type="SUPFAM" id="SSF48726">
    <property type="entry name" value="Immunoglobulin"/>
    <property type="match status" value="3"/>
</dbReference>
<evidence type="ECO:0000256" key="1">
    <source>
        <dbReference type="ARBA" id="ARBA00004479"/>
    </source>
</evidence>
<organism evidence="7 8">
    <name type="scientific">Sarcoptes scabiei</name>
    <name type="common">Itch mite</name>
    <name type="synonym">Acarus scabiei</name>
    <dbReference type="NCBI Taxonomy" id="52283"/>
    <lineage>
        <taxon>Eukaryota</taxon>
        <taxon>Metazoa</taxon>
        <taxon>Ecdysozoa</taxon>
        <taxon>Arthropoda</taxon>
        <taxon>Chelicerata</taxon>
        <taxon>Arachnida</taxon>
        <taxon>Acari</taxon>
        <taxon>Acariformes</taxon>
        <taxon>Sarcoptiformes</taxon>
        <taxon>Astigmata</taxon>
        <taxon>Psoroptidia</taxon>
        <taxon>Sarcoptoidea</taxon>
        <taxon>Sarcoptidae</taxon>
        <taxon>Sarcoptinae</taxon>
        <taxon>Sarcoptes</taxon>
    </lineage>
</organism>
<comment type="subcellular location">
    <subcellularLocation>
        <location evidence="1">Membrane</location>
        <topology evidence="1">Single-pass type I membrane protein</topology>
    </subcellularLocation>
</comment>
<dbReference type="GO" id="GO:0050839">
    <property type="term" value="F:cell adhesion molecule binding"/>
    <property type="evidence" value="ECO:0007669"/>
    <property type="project" value="TreeGrafter"/>
</dbReference>
<reference evidence="7 8" key="1">
    <citation type="journal article" date="2015" name="Parasit. Vectors">
        <title>Draft genome of the scabies mite.</title>
        <authorList>
            <person name="Rider S.D.Jr."/>
            <person name="Morgan M.S."/>
            <person name="Arlian L.G."/>
        </authorList>
    </citation>
    <scope>NUCLEOTIDE SEQUENCE [LARGE SCALE GENOMIC DNA]</scope>
    <source>
        <strain evidence="7">Arlian Lab</strain>
    </source>
</reference>
<feature type="domain" description="Ig-like" evidence="6">
    <location>
        <begin position="199"/>
        <end position="270"/>
    </location>
</feature>
<dbReference type="InterPro" id="IPR007110">
    <property type="entry name" value="Ig-like_dom"/>
</dbReference>
<keyword evidence="5" id="KW-0393">Immunoglobulin domain</keyword>
<evidence type="ECO:0000256" key="3">
    <source>
        <dbReference type="ARBA" id="ARBA00023157"/>
    </source>
</evidence>
<dbReference type="Gene3D" id="2.60.40.10">
    <property type="entry name" value="Immunoglobulins"/>
    <property type="match status" value="3"/>
</dbReference>
<evidence type="ECO:0000313" key="7">
    <source>
        <dbReference type="EMBL" id="KPM06392.1"/>
    </source>
</evidence>
<evidence type="ECO:0000256" key="2">
    <source>
        <dbReference type="ARBA" id="ARBA00023136"/>
    </source>
</evidence>
<dbReference type="GO" id="GO:0005911">
    <property type="term" value="C:cell-cell junction"/>
    <property type="evidence" value="ECO:0007669"/>
    <property type="project" value="TreeGrafter"/>
</dbReference>
<dbReference type="InterPro" id="IPR013098">
    <property type="entry name" value="Ig_I-set"/>
</dbReference>
<gene>
    <name evidence="7" type="ORF">QR98_0048670</name>
</gene>
<dbReference type="SMART" id="SM00409">
    <property type="entry name" value="IG"/>
    <property type="match status" value="3"/>
</dbReference>